<keyword evidence="8" id="KW-1185">Reference proteome</keyword>
<dbReference type="PROSITE" id="PS50234">
    <property type="entry name" value="VWFA"/>
    <property type="match status" value="1"/>
</dbReference>
<feature type="domain" description="VWFA" evidence="6">
    <location>
        <begin position="91"/>
        <end position="282"/>
    </location>
</feature>
<dbReference type="Gene3D" id="3.40.50.410">
    <property type="entry name" value="von Willebrand factor, type A domain"/>
    <property type="match status" value="1"/>
</dbReference>
<dbReference type="PANTHER" id="PTHR22550:SF5">
    <property type="entry name" value="LEUCINE ZIPPER PROTEIN 4"/>
    <property type="match status" value="1"/>
</dbReference>
<dbReference type="SMART" id="SM00327">
    <property type="entry name" value="VWA"/>
    <property type="match status" value="1"/>
</dbReference>
<evidence type="ECO:0000256" key="3">
    <source>
        <dbReference type="ARBA" id="ARBA00022989"/>
    </source>
</evidence>
<dbReference type="OrthoDB" id="8882959at2"/>
<evidence type="ECO:0000256" key="1">
    <source>
        <dbReference type="ARBA" id="ARBA00022475"/>
    </source>
</evidence>
<dbReference type="RefSeq" id="WP_142093314.1">
    <property type="nucleotide sequence ID" value="NZ_BAAAMD010000001.1"/>
</dbReference>
<feature type="transmembrane region" description="Helical" evidence="5">
    <location>
        <begin position="12"/>
        <end position="29"/>
    </location>
</feature>
<dbReference type="InterPro" id="IPR024163">
    <property type="entry name" value="Aerotolerance_reg_N"/>
</dbReference>
<comment type="caution">
    <text evidence="7">The sequence shown here is derived from an EMBL/GenBank/DDBJ whole genome shotgun (WGS) entry which is preliminary data.</text>
</comment>
<dbReference type="InterPro" id="IPR002035">
    <property type="entry name" value="VWF_A"/>
</dbReference>
<accession>A0A542ZR32</accession>
<reference evidence="7 8" key="1">
    <citation type="submission" date="2019-06" db="EMBL/GenBank/DDBJ databases">
        <title>Sequencing the genomes of 1000 actinobacteria strains.</title>
        <authorList>
            <person name="Klenk H.-P."/>
        </authorList>
    </citation>
    <scope>NUCLEOTIDE SEQUENCE [LARGE SCALE GENOMIC DNA]</scope>
    <source>
        <strain evidence="7 8">DSM 8251</strain>
    </source>
</reference>
<evidence type="ECO:0000313" key="7">
    <source>
        <dbReference type="EMBL" id="TQL62709.1"/>
    </source>
</evidence>
<dbReference type="Pfam" id="PF07584">
    <property type="entry name" value="BatA"/>
    <property type="match status" value="1"/>
</dbReference>
<proteinExistence type="predicted"/>
<evidence type="ECO:0000313" key="8">
    <source>
        <dbReference type="Proteomes" id="UP000316196"/>
    </source>
</evidence>
<protein>
    <submittedName>
        <fullName evidence="7">Ca-activated chloride channel family protein</fullName>
    </submittedName>
</protein>
<evidence type="ECO:0000259" key="6">
    <source>
        <dbReference type="PROSITE" id="PS50234"/>
    </source>
</evidence>
<evidence type="ECO:0000256" key="2">
    <source>
        <dbReference type="ARBA" id="ARBA00022692"/>
    </source>
</evidence>
<dbReference type="InterPro" id="IPR050768">
    <property type="entry name" value="UPF0353/GerABKA_families"/>
</dbReference>
<dbReference type="Proteomes" id="UP000316196">
    <property type="component" value="Unassembled WGS sequence"/>
</dbReference>
<keyword evidence="3 5" id="KW-1133">Transmembrane helix</keyword>
<name>A0A542ZR32_9ACTN</name>
<keyword evidence="1" id="KW-1003">Cell membrane</keyword>
<feature type="transmembrane region" description="Helical" evidence="5">
    <location>
        <begin position="60"/>
        <end position="77"/>
    </location>
</feature>
<feature type="transmembrane region" description="Helical" evidence="5">
    <location>
        <begin position="299"/>
        <end position="319"/>
    </location>
</feature>
<dbReference type="PANTHER" id="PTHR22550">
    <property type="entry name" value="SPORE GERMINATION PROTEIN"/>
    <property type="match status" value="1"/>
</dbReference>
<evidence type="ECO:0000256" key="5">
    <source>
        <dbReference type="SAM" id="Phobius"/>
    </source>
</evidence>
<gene>
    <name evidence="7" type="ORF">FB460_0495</name>
</gene>
<sequence length="322" mass="34409">MGWFPTFELPGRLLWLLVIPLLVTLYIIAMRRRGRRGMRFTNTSMLAAVMRPQKQWRRHLAVALSMLSLAALTIAFAKPSAEARVPVERATVVVVIDTSQSMGATDVEPNRLDAAKTAATDFVESMPPNMNVAVVEMAGNSGIRFSADTDRAAATRVIDALKLKDGTAVGEAIALGLDALRRVPGGDGEQSEDIAPGAIVLLSDGESNSGRPALQGADLAKEAGVPVHTIAYGTQTGFVDLDGERHQVAVNKEELEQVAQTTEGKSYEAADAKQLDAVFDEIGSEVGHRTEEVEVTAQYVGWGFGFAVLAALAAISLAVRWP</sequence>
<dbReference type="Pfam" id="PF13519">
    <property type="entry name" value="VWA_2"/>
    <property type="match status" value="1"/>
</dbReference>
<dbReference type="SUPFAM" id="SSF53300">
    <property type="entry name" value="vWA-like"/>
    <property type="match status" value="1"/>
</dbReference>
<organism evidence="7 8">
    <name type="scientific">Propioniferax innocua</name>
    <dbReference type="NCBI Taxonomy" id="1753"/>
    <lineage>
        <taxon>Bacteria</taxon>
        <taxon>Bacillati</taxon>
        <taxon>Actinomycetota</taxon>
        <taxon>Actinomycetes</taxon>
        <taxon>Propionibacteriales</taxon>
        <taxon>Propionibacteriaceae</taxon>
        <taxon>Propioniferax</taxon>
    </lineage>
</organism>
<dbReference type="InterPro" id="IPR036465">
    <property type="entry name" value="vWFA_dom_sf"/>
</dbReference>
<dbReference type="AlphaFoldDB" id="A0A542ZR32"/>
<evidence type="ECO:0000256" key="4">
    <source>
        <dbReference type="ARBA" id="ARBA00023136"/>
    </source>
</evidence>
<keyword evidence="4 5" id="KW-0472">Membrane</keyword>
<dbReference type="EMBL" id="VFOR01000001">
    <property type="protein sequence ID" value="TQL62709.1"/>
    <property type="molecule type" value="Genomic_DNA"/>
</dbReference>
<keyword evidence="2 5" id="KW-0812">Transmembrane</keyword>